<comment type="caution">
    <text evidence="3">The sequence shown here is derived from an EMBL/GenBank/DDBJ whole genome shotgun (WGS) entry which is preliminary data.</text>
</comment>
<keyword evidence="3" id="KW-0282">Flagellum</keyword>
<dbReference type="OrthoDB" id="7676733at2"/>
<dbReference type="InterPro" id="IPR038610">
    <property type="entry name" value="FliK-like_C_sf"/>
</dbReference>
<organism evidence="3 4">
    <name type="scientific">Breoghania corrubedonensis</name>
    <dbReference type="NCBI Taxonomy" id="665038"/>
    <lineage>
        <taxon>Bacteria</taxon>
        <taxon>Pseudomonadati</taxon>
        <taxon>Pseudomonadota</taxon>
        <taxon>Alphaproteobacteria</taxon>
        <taxon>Hyphomicrobiales</taxon>
        <taxon>Stappiaceae</taxon>
        <taxon>Breoghania</taxon>
    </lineage>
</organism>
<protein>
    <submittedName>
        <fullName evidence="3">Flagellar hook-length control protein FliK</fullName>
    </submittedName>
</protein>
<sequence length="425" mass="42819">MQLPQSLAKPAGSATAGVDAKSSGSRTTEDTADGGFTAMMRLLKKGGSDEGAKSGGATDDAVSHDAKAGEDTARTATTSALARFLGMKGPKDGGEGSASGTAGEDPDATPADVSGDGADKAAGKTENTVPGTMSGAVDLATRLAAAIQGKDGGPSAHGAGSAISERLAQAQSSQASEAGKTQDGDTLFSRFAVKPEAVGAGDAKASLKASTRITADSIEVVRQETHFAPSMRIPPIQQVGEAMTKALANTQATQGNPSTFIDTNTALGQSSGPTVKILEIKLQPEELGTVRVTMRMVDDTLQVDVRSANPQTVELLQKDKHLLDRLLHSAGYKADHVSIQAMDGDRSPFQIGSTANAQNNAQGSLLAGGRGDGQPGGAASNGEGGRGTGSDGGGRGDGTAENGENTHGGEDRGYDRRADGGALYL</sequence>
<evidence type="ECO:0000313" key="3">
    <source>
        <dbReference type="EMBL" id="PTW60160.1"/>
    </source>
</evidence>
<evidence type="ECO:0000259" key="2">
    <source>
        <dbReference type="Pfam" id="PF02120"/>
    </source>
</evidence>
<reference evidence="3 4" key="1">
    <citation type="submission" date="2018-04" db="EMBL/GenBank/DDBJ databases">
        <title>Genomic Encyclopedia of Archaeal and Bacterial Type Strains, Phase II (KMG-II): from individual species to whole genera.</title>
        <authorList>
            <person name="Goeker M."/>
        </authorList>
    </citation>
    <scope>NUCLEOTIDE SEQUENCE [LARGE SCALE GENOMIC DNA]</scope>
    <source>
        <strain evidence="3 4">DSM 23382</strain>
    </source>
</reference>
<evidence type="ECO:0000313" key="4">
    <source>
        <dbReference type="Proteomes" id="UP000244081"/>
    </source>
</evidence>
<dbReference type="Proteomes" id="UP000244081">
    <property type="component" value="Unassembled WGS sequence"/>
</dbReference>
<dbReference type="RefSeq" id="WP_107990444.1">
    <property type="nucleotide sequence ID" value="NZ_QAYG01000005.1"/>
</dbReference>
<keyword evidence="3" id="KW-0969">Cilium</keyword>
<name>A0A2T5V8U1_9HYPH</name>
<dbReference type="Gene3D" id="3.30.750.140">
    <property type="match status" value="1"/>
</dbReference>
<feature type="compositionally biased region" description="Low complexity" evidence="1">
    <location>
        <begin position="74"/>
        <end position="83"/>
    </location>
</feature>
<feature type="domain" description="Flagellar hook-length control protein-like C-terminal" evidence="2">
    <location>
        <begin position="269"/>
        <end position="345"/>
    </location>
</feature>
<dbReference type="EMBL" id="QAYG01000005">
    <property type="protein sequence ID" value="PTW60160.1"/>
    <property type="molecule type" value="Genomic_DNA"/>
</dbReference>
<dbReference type="Pfam" id="PF02120">
    <property type="entry name" value="Flg_hook"/>
    <property type="match status" value="1"/>
</dbReference>
<dbReference type="InterPro" id="IPR021136">
    <property type="entry name" value="Flagellar_hook_control-like_C"/>
</dbReference>
<dbReference type="AlphaFoldDB" id="A0A2T5V8U1"/>
<evidence type="ECO:0000256" key="1">
    <source>
        <dbReference type="SAM" id="MobiDB-lite"/>
    </source>
</evidence>
<feature type="region of interest" description="Disordered" evidence="1">
    <location>
        <begin position="149"/>
        <end position="183"/>
    </location>
</feature>
<dbReference type="CDD" id="cd17470">
    <property type="entry name" value="T3SS_Flik_C"/>
    <property type="match status" value="1"/>
</dbReference>
<accession>A0A2T5V8U1</accession>
<keyword evidence="3" id="KW-0966">Cell projection</keyword>
<feature type="region of interest" description="Disordered" evidence="1">
    <location>
        <begin position="361"/>
        <end position="425"/>
    </location>
</feature>
<gene>
    <name evidence="3" type="ORF">C8N35_105163</name>
</gene>
<feature type="region of interest" description="Disordered" evidence="1">
    <location>
        <begin position="1"/>
        <end position="133"/>
    </location>
</feature>
<proteinExistence type="predicted"/>
<keyword evidence="4" id="KW-1185">Reference proteome</keyword>
<feature type="compositionally biased region" description="Basic and acidic residues" evidence="1">
    <location>
        <begin position="407"/>
        <end position="419"/>
    </location>
</feature>
<feature type="compositionally biased region" description="Gly residues" evidence="1">
    <location>
        <begin position="382"/>
        <end position="397"/>
    </location>
</feature>
<feature type="compositionally biased region" description="Basic and acidic residues" evidence="1">
    <location>
        <begin position="61"/>
        <end position="73"/>
    </location>
</feature>
<feature type="compositionally biased region" description="Gly residues" evidence="1">
    <location>
        <begin position="366"/>
        <end position="376"/>
    </location>
</feature>